<dbReference type="AlphaFoldDB" id="A0AA91PYM9"/>
<accession>A0AA91PYM9</accession>
<name>A0AA91PYM9_CLALS</name>
<evidence type="ECO:0000256" key="11">
    <source>
        <dbReference type="SAM" id="MobiDB-lite"/>
    </source>
</evidence>
<dbReference type="GO" id="GO:0016973">
    <property type="term" value="P:poly(A)+ mRNA export from nucleus"/>
    <property type="evidence" value="ECO:0007669"/>
    <property type="project" value="InterPro"/>
</dbReference>
<keyword evidence="8" id="KW-0539">Nucleus</keyword>
<evidence type="ECO:0000256" key="10">
    <source>
        <dbReference type="ARBA" id="ARBA00029983"/>
    </source>
</evidence>
<gene>
    <name evidence="12" type="ORF">A9F13_11g01573</name>
</gene>
<comment type="similarity">
    <text evidence="2">Belongs to the GLE1 family.</text>
</comment>
<evidence type="ECO:0000256" key="3">
    <source>
        <dbReference type="ARBA" id="ARBA00022448"/>
    </source>
</evidence>
<evidence type="ECO:0000313" key="12">
    <source>
        <dbReference type="EMBL" id="OVF07811.1"/>
    </source>
</evidence>
<evidence type="ECO:0000256" key="6">
    <source>
        <dbReference type="ARBA" id="ARBA00023010"/>
    </source>
</evidence>
<sequence>MKFGLSLDTELQISNVHHERIADGGLRVHSLQRTQAYSPIRLLSETIRKLESLRLAELLETQRSDNLKNEALKNERKNKLMSDTIIDDEFNKMWNQSQTEVQRIIDNQKALKKQEEERLIKIKEEEERKRLEILKQKAKEEEEAQLKAQEKAKLEAEQKARKVEEDAKRAEAERLKAEETKNKLKEKIRKEQESASRKSKGLTDFKEIEKQLVYYRQKIETIKAEVVEPMNKDKDLKRNINALKRKINIKFGQLSNSMTQLNQISHETVELVKQTSSNQLAYKWILNFIAKAIVSQAETEVTVKPTAALPLARLSMHLLYNLEGLYDFICPRFVKKCCLIIGFTCPIDTEEGRIRMGWRRHESKWEPEVKYEERIGGICSVWAVMARLEHDSKFAFFSMDAEWKFAARMLNTEKSLLSNVHYVVVSNWWEAAAQSVINRWRKQGIKILQLFSRDWAKYGQEKSFPAATRLEVLGDDFESKNDLNQLKEMES</sequence>
<reference evidence="12 13" key="1">
    <citation type="submission" date="2017-04" db="EMBL/GenBank/DDBJ databases">
        <title>Draft genome of the yeast Clavispora lusitaniae type strain CBS 6936.</title>
        <authorList>
            <person name="Durrens P."/>
            <person name="Klopp C."/>
            <person name="Biteau N."/>
            <person name="Fitton-Ouhabi V."/>
            <person name="Dementhon K."/>
            <person name="Accoceberry I."/>
            <person name="Sherman D.J."/>
            <person name="Noel T."/>
        </authorList>
    </citation>
    <scope>NUCLEOTIDE SEQUENCE [LARGE SCALE GENOMIC DNA]</scope>
    <source>
        <strain evidence="12 13">CBS 6936</strain>
    </source>
</reference>
<organism evidence="12 13">
    <name type="scientific">Clavispora lusitaniae</name>
    <name type="common">Candida lusitaniae</name>
    <dbReference type="NCBI Taxonomy" id="36911"/>
    <lineage>
        <taxon>Eukaryota</taxon>
        <taxon>Fungi</taxon>
        <taxon>Dikarya</taxon>
        <taxon>Ascomycota</taxon>
        <taxon>Saccharomycotina</taxon>
        <taxon>Pichiomycetes</taxon>
        <taxon>Metschnikowiaceae</taxon>
        <taxon>Clavispora</taxon>
    </lineage>
</organism>
<dbReference type="GO" id="GO:0005737">
    <property type="term" value="C:cytoplasm"/>
    <property type="evidence" value="ECO:0007669"/>
    <property type="project" value="TreeGrafter"/>
</dbReference>
<keyword evidence="6" id="KW-0811">Translocation</keyword>
<dbReference type="SUPFAM" id="SSF90257">
    <property type="entry name" value="Myosin rod fragments"/>
    <property type="match status" value="1"/>
</dbReference>
<evidence type="ECO:0000256" key="2">
    <source>
        <dbReference type="ARBA" id="ARBA00011056"/>
    </source>
</evidence>
<protein>
    <recommendedName>
        <fullName evidence="9">mRNA export factor GLE1</fullName>
    </recommendedName>
    <alternativeName>
        <fullName evidence="10">Nucleoporin GLE1</fullName>
    </alternativeName>
</protein>
<dbReference type="PANTHER" id="PTHR12960:SF0">
    <property type="entry name" value="MRNA EXPORT FACTOR GLE1"/>
    <property type="match status" value="1"/>
</dbReference>
<comment type="caution">
    <text evidence="12">The sequence shown here is derived from an EMBL/GenBank/DDBJ whole genome shotgun (WGS) entry which is preliminary data.</text>
</comment>
<dbReference type="GO" id="GO:0044614">
    <property type="term" value="C:nuclear pore cytoplasmic filaments"/>
    <property type="evidence" value="ECO:0007669"/>
    <property type="project" value="TreeGrafter"/>
</dbReference>
<keyword evidence="5" id="KW-0653">Protein transport</keyword>
<evidence type="ECO:0000256" key="7">
    <source>
        <dbReference type="ARBA" id="ARBA00023132"/>
    </source>
</evidence>
<evidence type="ECO:0000256" key="5">
    <source>
        <dbReference type="ARBA" id="ARBA00022927"/>
    </source>
</evidence>
<keyword evidence="3" id="KW-0813">Transport</keyword>
<proteinExistence type="inferred from homology"/>
<dbReference type="KEGG" id="clus:A9F13_11g01573"/>
<dbReference type="GO" id="GO:0015031">
    <property type="term" value="P:protein transport"/>
    <property type="evidence" value="ECO:0007669"/>
    <property type="project" value="UniProtKB-KW"/>
</dbReference>
<dbReference type="GO" id="GO:0031369">
    <property type="term" value="F:translation initiation factor binding"/>
    <property type="evidence" value="ECO:0007669"/>
    <property type="project" value="TreeGrafter"/>
</dbReference>
<dbReference type="GO" id="GO:0005543">
    <property type="term" value="F:phospholipid binding"/>
    <property type="evidence" value="ECO:0007669"/>
    <property type="project" value="TreeGrafter"/>
</dbReference>
<evidence type="ECO:0000256" key="4">
    <source>
        <dbReference type="ARBA" id="ARBA00022816"/>
    </source>
</evidence>
<dbReference type="GO" id="GO:0000822">
    <property type="term" value="F:inositol hexakisphosphate binding"/>
    <property type="evidence" value="ECO:0007669"/>
    <property type="project" value="TreeGrafter"/>
</dbReference>
<feature type="region of interest" description="Disordered" evidence="11">
    <location>
        <begin position="159"/>
        <end position="200"/>
    </location>
</feature>
<evidence type="ECO:0000256" key="1">
    <source>
        <dbReference type="ARBA" id="ARBA00004567"/>
    </source>
</evidence>
<dbReference type="Proteomes" id="UP000195602">
    <property type="component" value="Unassembled WGS sequence"/>
</dbReference>
<dbReference type="InterPro" id="IPR038506">
    <property type="entry name" value="GLE1-like_sf"/>
</dbReference>
<keyword evidence="7" id="KW-0906">Nuclear pore complex</keyword>
<evidence type="ECO:0000256" key="9">
    <source>
        <dbReference type="ARBA" id="ARBA00026227"/>
    </source>
</evidence>
<dbReference type="Gene3D" id="1.25.40.510">
    <property type="entry name" value="GLE1-like"/>
    <property type="match status" value="1"/>
</dbReference>
<evidence type="ECO:0000256" key="8">
    <source>
        <dbReference type="ARBA" id="ARBA00023242"/>
    </source>
</evidence>
<keyword evidence="4" id="KW-0509">mRNA transport</keyword>
<dbReference type="EMBL" id="LYUB02000011">
    <property type="protein sequence ID" value="OVF07811.1"/>
    <property type="molecule type" value="Genomic_DNA"/>
</dbReference>
<dbReference type="PANTHER" id="PTHR12960">
    <property type="entry name" value="GLE-1-RELATED"/>
    <property type="match status" value="1"/>
</dbReference>
<dbReference type="Pfam" id="PF07817">
    <property type="entry name" value="GLE1"/>
    <property type="match status" value="1"/>
</dbReference>
<comment type="subcellular location">
    <subcellularLocation>
        <location evidence="1">Nucleus</location>
        <location evidence="1">Nuclear pore complex</location>
    </subcellularLocation>
</comment>
<evidence type="ECO:0000313" key="13">
    <source>
        <dbReference type="Proteomes" id="UP000195602"/>
    </source>
</evidence>
<dbReference type="InterPro" id="IPR012476">
    <property type="entry name" value="GLE1"/>
</dbReference>